<sequence length="245" mass="26261">MKVTTIAAALVGSASATMPLPSPTRAGPTVSPAASSITFYETSELCPMKCGGTKWPWWYVEGEPGCPVNTNKVCKEDAVVLKKKDAYGLYEDKMKLETKVRSLEEKVNQRDREKKYIKEKVKQCREDENKAVMKINSLGRQLYEQKKQIGTTRTVTVQVTVTASAKPTTSAKSTSTANASSSKKPESPTTTTVKPVTSGASKAGSTTNTTKPIVLTISNGTIVVAKSTKTVTSTGKPVMTISSKA</sequence>
<evidence type="ECO:0000256" key="1">
    <source>
        <dbReference type="SAM" id="MobiDB-lite"/>
    </source>
</evidence>
<keyword evidence="2" id="KW-0732">Signal</keyword>
<dbReference type="AlphaFoldDB" id="A0A4U7ASG9"/>
<feature type="compositionally biased region" description="Low complexity" evidence="1">
    <location>
        <begin position="165"/>
        <end position="198"/>
    </location>
</feature>
<protein>
    <submittedName>
        <fullName evidence="3">Uncharacterized protein</fullName>
    </submittedName>
</protein>
<organism evidence="3 4">
    <name type="scientific">Elsinoe australis</name>
    <dbReference type="NCBI Taxonomy" id="40998"/>
    <lineage>
        <taxon>Eukaryota</taxon>
        <taxon>Fungi</taxon>
        <taxon>Dikarya</taxon>
        <taxon>Ascomycota</taxon>
        <taxon>Pezizomycotina</taxon>
        <taxon>Dothideomycetes</taxon>
        <taxon>Dothideomycetidae</taxon>
        <taxon>Myriangiales</taxon>
        <taxon>Elsinoaceae</taxon>
        <taxon>Elsinoe</taxon>
    </lineage>
</organism>
<evidence type="ECO:0000313" key="4">
    <source>
        <dbReference type="Proteomes" id="UP000308133"/>
    </source>
</evidence>
<name>A0A4U7ASG9_9PEZI</name>
<dbReference type="EMBL" id="PTQR01000114">
    <property type="protein sequence ID" value="TKX19550.1"/>
    <property type="molecule type" value="Genomic_DNA"/>
</dbReference>
<feature type="chain" id="PRO_5020925045" evidence="2">
    <location>
        <begin position="17"/>
        <end position="245"/>
    </location>
</feature>
<reference evidence="3 4" key="1">
    <citation type="submission" date="2018-02" db="EMBL/GenBank/DDBJ databases">
        <title>Draft genome sequences of Elsinoe sp., causing black scab on jojoba.</title>
        <authorList>
            <person name="Stodart B."/>
            <person name="Jeffress S."/>
            <person name="Ash G."/>
            <person name="Arun Chinnappa K."/>
        </authorList>
    </citation>
    <scope>NUCLEOTIDE SEQUENCE [LARGE SCALE GENOMIC DNA]</scope>
    <source>
        <strain evidence="3 4">Hillstone_2</strain>
    </source>
</reference>
<feature type="signal peptide" evidence="2">
    <location>
        <begin position="1"/>
        <end position="16"/>
    </location>
</feature>
<accession>A0A4U7ASG9</accession>
<feature type="region of interest" description="Disordered" evidence="1">
    <location>
        <begin position="165"/>
        <end position="207"/>
    </location>
</feature>
<evidence type="ECO:0000313" key="3">
    <source>
        <dbReference type="EMBL" id="TKX19550.1"/>
    </source>
</evidence>
<gene>
    <name evidence="3" type="ORF">C1H76_8399</name>
</gene>
<proteinExistence type="predicted"/>
<dbReference type="Proteomes" id="UP000308133">
    <property type="component" value="Unassembled WGS sequence"/>
</dbReference>
<evidence type="ECO:0000256" key="2">
    <source>
        <dbReference type="SAM" id="SignalP"/>
    </source>
</evidence>
<comment type="caution">
    <text evidence="3">The sequence shown here is derived from an EMBL/GenBank/DDBJ whole genome shotgun (WGS) entry which is preliminary data.</text>
</comment>